<comment type="caution">
    <text evidence="5">The sequence shown here is derived from an EMBL/GenBank/DDBJ whole genome shotgun (WGS) entry which is preliminary data.</text>
</comment>
<protein>
    <submittedName>
        <fullName evidence="5">Arylsulfatase</fullName>
    </submittedName>
</protein>
<feature type="region of interest" description="Disordered" evidence="3">
    <location>
        <begin position="462"/>
        <end position="485"/>
    </location>
</feature>
<dbReference type="PANTHER" id="PTHR10342:SF274">
    <property type="entry name" value="ARYLSULFATASE B"/>
    <property type="match status" value="1"/>
</dbReference>
<keyword evidence="2" id="KW-0325">Glycoprotein</keyword>
<feature type="domain" description="Sulfatase N-terminal" evidence="4">
    <location>
        <begin position="66"/>
        <end position="404"/>
    </location>
</feature>
<organism evidence="5 6">
    <name type="scientific">Nitzschia inconspicua</name>
    <dbReference type="NCBI Taxonomy" id="303405"/>
    <lineage>
        <taxon>Eukaryota</taxon>
        <taxon>Sar</taxon>
        <taxon>Stramenopiles</taxon>
        <taxon>Ochrophyta</taxon>
        <taxon>Bacillariophyta</taxon>
        <taxon>Bacillariophyceae</taxon>
        <taxon>Bacillariophycidae</taxon>
        <taxon>Bacillariales</taxon>
        <taxon>Bacillariaceae</taxon>
        <taxon>Nitzschia</taxon>
    </lineage>
</organism>
<dbReference type="EMBL" id="JAGRRH010000004">
    <property type="protein sequence ID" value="KAG7370982.1"/>
    <property type="molecule type" value="Genomic_DNA"/>
</dbReference>
<evidence type="ECO:0000313" key="5">
    <source>
        <dbReference type="EMBL" id="KAG7370982.1"/>
    </source>
</evidence>
<keyword evidence="6" id="KW-1185">Reference proteome</keyword>
<name>A0A9K3LZC6_9STRA</name>
<evidence type="ECO:0000259" key="4">
    <source>
        <dbReference type="Pfam" id="PF00884"/>
    </source>
</evidence>
<sequence>MYLTSGSTLFKADGSNDRNSVFHFMSAMRSCFGSRVPFPLLLGALWCSKSLAGSHVGDKSVRTYKPHIFLVVMDDLGSNDLDFHQSNISTPHCDSLLGMNGAIYLDNYYVLPSCSPTRSALFSGRYPLHTGIHHWLPASSTAGLPLEDETIADMLQRANYTTHAIGKWHLGFSQWEQTPTFRGFDSFYGFYSGGEDYFSHVAASQGYDMRHDQHPRCGPKCTRIVNETGNYSTHVFTREAIRVIEEYSSSMTIENRQNRPLFLYLAFQAVHNPDQVPEHYKEQYSSSWPDNPRRQTYAGMLTAADEGIGNVTHALETAGLWDDTLVIFTTDNGGPTATCAVQGSSNYPKRGGKCSVWEGGTRGDGFVSGLAVEKLGLNTDGGPRRLPNLFHVVDWLPTLADIVNVVPAANKPLDGKSQWLALMDDKVSVRDEVFVGYTHNDETNEWYGPALRYQNWKLVQGSSGGPDQYDQHARGNPDDPQEGGIANTTYLLYDLETDREELQNLATLYPNVVENLRQKLQEYQQTYTPPQPSSTFGCPSCPGPVKTFMGPTWMPWCKGSSQIVVHE</sequence>
<dbReference type="Pfam" id="PF00884">
    <property type="entry name" value="Sulfatase"/>
    <property type="match status" value="1"/>
</dbReference>
<dbReference type="CDD" id="cd16029">
    <property type="entry name" value="4-S"/>
    <property type="match status" value="1"/>
</dbReference>
<dbReference type="OrthoDB" id="408574at2759"/>
<dbReference type="GO" id="GO:0046872">
    <property type="term" value="F:metal ion binding"/>
    <property type="evidence" value="ECO:0007669"/>
    <property type="project" value="UniProtKB-KW"/>
</dbReference>
<proteinExistence type="predicted"/>
<dbReference type="InterPro" id="IPR047115">
    <property type="entry name" value="ARSB"/>
</dbReference>
<dbReference type="InterPro" id="IPR000917">
    <property type="entry name" value="Sulfatase_N"/>
</dbReference>
<dbReference type="AlphaFoldDB" id="A0A9K3LZC6"/>
<evidence type="ECO:0000256" key="1">
    <source>
        <dbReference type="ARBA" id="ARBA00022723"/>
    </source>
</evidence>
<dbReference type="GO" id="GO:0008484">
    <property type="term" value="F:sulfuric ester hydrolase activity"/>
    <property type="evidence" value="ECO:0007669"/>
    <property type="project" value="InterPro"/>
</dbReference>
<dbReference type="Proteomes" id="UP000693970">
    <property type="component" value="Unassembled WGS sequence"/>
</dbReference>
<reference evidence="5" key="2">
    <citation type="submission" date="2021-04" db="EMBL/GenBank/DDBJ databases">
        <authorList>
            <person name="Podell S."/>
        </authorList>
    </citation>
    <scope>NUCLEOTIDE SEQUENCE</scope>
    <source>
        <strain evidence="5">Hildebrandi</strain>
    </source>
</reference>
<accession>A0A9K3LZC6</accession>
<reference evidence="5" key="1">
    <citation type="journal article" date="2021" name="Sci. Rep.">
        <title>Diploid genomic architecture of Nitzschia inconspicua, an elite biomass production diatom.</title>
        <authorList>
            <person name="Oliver A."/>
            <person name="Podell S."/>
            <person name="Pinowska A."/>
            <person name="Traller J.C."/>
            <person name="Smith S.R."/>
            <person name="McClure R."/>
            <person name="Beliaev A."/>
            <person name="Bohutskyi P."/>
            <person name="Hill E.A."/>
            <person name="Rabines A."/>
            <person name="Zheng H."/>
            <person name="Allen L.Z."/>
            <person name="Kuo A."/>
            <person name="Grigoriev I.V."/>
            <person name="Allen A.E."/>
            <person name="Hazlebeck D."/>
            <person name="Allen E.E."/>
        </authorList>
    </citation>
    <scope>NUCLEOTIDE SEQUENCE</scope>
    <source>
        <strain evidence="5">Hildebrandi</strain>
    </source>
</reference>
<evidence type="ECO:0000256" key="3">
    <source>
        <dbReference type="SAM" id="MobiDB-lite"/>
    </source>
</evidence>
<evidence type="ECO:0000313" key="6">
    <source>
        <dbReference type="Proteomes" id="UP000693970"/>
    </source>
</evidence>
<gene>
    <name evidence="5" type="ORF">IV203_019552</name>
</gene>
<dbReference type="PANTHER" id="PTHR10342">
    <property type="entry name" value="ARYLSULFATASE"/>
    <property type="match status" value="1"/>
</dbReference>
<evidence type="ECO:0000256" key="2">
    <source>
        <dbReference type="ARBA" id="ARBA00023180"/>
    </source>
</evidence>
<keyword evidence="1" id="KW-0479">Metal-binding</keyword>